<dbReference type="Proteomes" id="UP000297693">
    <property type="component" value="Unassembled WGS sequence"/>
</dbReference>
<protein>
    <submittedName>
        <fullName evidence="5">Hydrolase</fullName>
    </submittedName>
</protein>
<feature type="short sequence motif" description="GXGXXG" evidence="2">
    <location>
        <begin position="17"/>
        <end position="22"/>
    </location>
</feature>
<gene>
    <name evidence="5" type="ORF">EHQ58_03180</name>
</gene>
<feature type="compositionally biased region" description="Basic residues" evidence="3">
    <location>
        <begin position="310"/>
        <end position="328"/>
    </location>
</feature>
<feature type="active site" description="Proton acceptor" evidence="2">
    <location>
        <position position="175"/>
    </location>
</feature>
<dbReference type="AlphaFoldDB" id="A0A4R9K966"/>
<dbReference type="Gene3D" id="3.40.1090.10">
    <property type="entry name" value="Cytosolic phospholipase A2 catalytic domain"/>
    <property type="match status" value="1"/>
</dbReference>
<dbReference type="RefSeq" id="WP_135621911.1">
    <property type="nucleotide sequence ID" value="NZ_RQGD01000010.1"/>
</dbReference>
<evidence type="ECO:0000256" key="1">
    <source>
        <dbReference type="ARBA" id="ARBA00023098"/>
    </source>
</evidence>
<dbReference type="SUPFAM" id="SSF52151">
    <property type="entry name" value="FabD/lysophospholipase-like"/>
    <property type="match status" value="1"/>
</dbReference>
<dbReference type="GO" id="GO:0016787">
    <property type="term" value="F:hydrolase activity"/>
    <property type="evidence" value="ECO:0007669"/>
    <property type="project" value="UniProtKB-UniRule"/>
</dbReference>
<proteinExistence type="predicted"/>
<comment type="caution">
    <text evidence="5">The sequence shown here is derived from an EMBL/GenBank/DDBJ whole genome shotgun (WGS) entry which is preliminary data.</text>
</comment>
<dbReference type="Pfam" id="PF01734">
    <property type="entry name" value="Patatin"/>
    <property type="match status" value="1"/>
</dbReference>
<name>A0A4R9K966_9LEPT</name>
<accession>A0A4R9K966</accession>
<feature type="domain" description="PNPLA" evidence="4">
    <location>
        <begin position="13"/>
        <end position="188"/>
    </location>
</feature>
<dbReference type="EMBL" id="RQGD01000010">
    <property type="protein sequence ID" value="TGL62222.1"/>
    <property type="molecule type" value="Genomic_DNA"/>
</dbReference>
<feature type="region of interest" description="Disordered" evidence="3">
    <location>
        <begin position="305"/>
        <end position="328"/>
    </location>
</feature>
<comment type="caution">
    <text evidence="2">Lacks conserved residue(s) required for the propagation of feature annotation.</text>
</comment>
<keyword evidence="2 5" id="KW-0378">Hydrolase</keyword>
<reference evidence="5" key="1">
    <citation type="journal article" date="2019" name="PLoS Negl. Trop. Dis.">
        <title>Revisiting the worldwide diversity of Leptospira species in the environment.</title>
        <authorList>
            <person name="Vincent A.T."/>
            <person name="Schiettekatte O."/>
            <person name="Bourhy P."/>
            <person name="Veyrier F.J."/>
            <person name="Picardeau M."/>
        </authorList>
    </citation>
    <scope>NUCLEOTIDE SEQUENCE [LARGE SCALE GENOMIC DNA]</scope>
    <source>
        <strain evidence="5">201702476</strain>
    </source>
</reference>
<evidence type="ECO:0000256" key="2">
    <source>
        <dbReference type="PROSITE-ProRule" id="PRU01161"/>
    </source>
</evidence>
<feature type="short sequence motif" description="GXSXG" evidence="2">
    <location>
        <begin position="46"/>
        <end position="50"/>
    </location>
</feature>
<organism evidence="5 6">
    <name type="scientific">Leptospira ognonensis</name>
    <dbReference type="NCBI Taxonomy" id="2484945"/>
    <lineage>
        <taxon>Bacteria</taxon>
        <taxon>Pseudomonadati</taxon>
        <taxon>Spirochaetota</taxon>
        <taxon>Spirochaetia</taxon>
        <taxon>Leptospirales</taxon>
        <taxon>Leptospiraceae</taxon>
        <taxon>Leptospira</taxon>
    </lineage>
</organism>
<keyword evidence="1 2" id="KW-0443">Lipid metabolism</keyword>
<sequence>MKLPLAKGTKRALLVEGGGMKGAFSGGVLHSLNQYLGPQNFDLVVGVSSGACSAAYYVTMKNPEPIKSERALSVWYKELSGRQLISLLHPFRGKTFLDQEYLIDFIFRKKVRLESEFLGKKGFPEFRIAVSNLHSHSIEYVKATSTNIFELLKAATSLPIATRGKQWLAGRLYSDAALLNPLPIQDLIEAGYKEIIVVMNSPVAHISKPLSLVTGLFAFPRNWKIAKMMRRWHHHNFNHARIIAKKPPNGIHIHTIAPDVPLPVSLTTTVRNRLFETVQLGTQKGEEAAAFLKDFFLGSQKTLKGTVQSRAKRQTPNKKPLRSKSKRK</sequence>
<dbReference type="PROSITE" id="PS51635">
    <property type="entry name" value="PNPLA"/>
    <property type="match status" value="1"/>
</dbReference>
<dbReference type="GO" id="GO:0016042">
    <property type="term" value="P:lipid catabolic process"/>
    <property type="evidence" value="ECO:0007669"/>
    <property type="project" value="UniProtKB-UniRule"/>
</dbReference>
<dbReference type="OrthoDB" id="9802424at2"/>
<evidence type="ECO:0000313" key="6">
    <source>
        <dbReference type="Proteomes" id="UP000297693"/>
    </source>
</evidence>
<dbReference type="InterPro" id="IPR016035">
    <property type="entry name" value="Acyl_Trfase/lysoPLipase"/>
</dbReference>
<dbReference type="InterPro" id="IPR002641">
    <property type="entry name" value="PNPLA_dom"/>
</dbReference>
<evidence type="ECO:0000256" key="3">
    <source>
        <dbReference type="SAM" id="MobiDB-lite"/>
    </source>
</evidence>
<evidence type="ECO:0000259" key="4">
    <source>
        <dbReference type="PROSITE" id="PS51635"/>
    </source>
</evidence>
<keyword evidence="2" id="KW-0442">Lipid degradation</keyword>
<evidence type="ECO:0000313" key="5">
    <source>
        <dbReference type="EMBL" id="TGL62222.1"/>
    </source>
</evidence>
<keyword evidence="6" id="KW-1185">Reference proteome</keyword>
<feature type="active site" description="Nucleophile" evidence="2">
    <location>
        <position position="48"/>
    </location>
</feature>